<dbReference type="AlphaFoldDB" id="A0A158QEN9"/>
<name>A0A158QEN9_HYMDI</name>
<proteinExistence type="predicted"/>
<evidence type="ECO:0000313" key="4">
    <source>
        <dbReference type="WBParaSite" id="HDID_0000770401-mRNA-1"/>
    </source>
</evidence>
<gene>
    <name evidence="2" type="ORF">HDID_LOCUS7702</name>
</gene>
<accession>A0A158QEN9</accession>
<reference evidence="4" key="1">
    <citation type="submission" date="2016-04" db="UniProtKB">
        <authorList>
            <consortium name="WormBaseParasite"/>
        </authorList>
    </citation>
    <scope>IDENTIFICATION</scope>
</reference>
<organism evidence="4">
    <name type="scientific">Hymenolepis diminuta</name>
    <name type="common">Rat tapeworm</name>
    <dbReference type="NCBI Taxonomy" id="6216"/>
    <lineage>
        <taxon>Eukaryota</taxon>
        <taxon>Metazoa</taxon>
        <taxon>Spiralia</taxon>
        <taxon>Lophotrochozoa</taxon>
        <taxon>Platyhelminthes</taxon>
        <taxon>Cestoda</taxon>
        <taxon>Eucestoda</taxon>
        <taxon>Cyclophyllidea</taxon>
        <taxon>Hymenolepididae</taxon>
        <taxon>Hymenolepis</taxon>
    </lineage>
</organism>
<evidence type="ECO:0000256" key="1">
    <source>
        <dbReference type="SAM" id="MobiDB-lite"/>
    </source>
</evidence>
<feature type="compositionally biased region" description="Acidic residues" evidence="1">
    <location>
        <begin position="204"/>
        <end position="224"/>
    </location>
</feature>
<dbReference type="WBParaSite" id="HDID_0000770401-mRNA-1">
    <property type="protein sequence ID" value="HDID_0000770401-mRNA-1"/>
    <property type="gene ID" value="HDID_0000770401"/>
</dbReference>
<dbReference type="Proteomes" id="UP000274504">
    <property type="component" value="Unassembled WGS sequence"/>
</dbReference>
<feature type="region of interest" description="Disordered" evidence="1">
    <location>
        <begin position="192"/>
        <end position="246"/>
    </location>
</feature>
<evidence type="ECO:0000313" key="2">
    <source>
        <dbReference type="EMBL" id="VDL60020.1"/>
    </source>
</evidence>
<protein>
    <submittedName>
        <fullName evidence="2 4">Uncharacterized protein</fullName>
    </submittedName>
</protein>
<evidence type="ECO:0000313" key="3">
    <source>
        <dbReference type="Proteomes" id="UP000274504"/>
    </source>
</evidence>
<reference evidence="2 3" key="2">
    <citation type="submission" date="2018-11" db="EMBL/GenBank/DDBJ databases">
        <authorList>
            <consortium name="Pathogen Informatics"/>
        </authorList>
    </citation>
    <scope>NUCLEOTIDE SEQUENCE [LARGE SCALE GENOMIC DNA]</scope>
</reference>
<feature type="region of interest" description="Disordered" evidence="1">
    <location>
        <begin position="31"/>
        <end position="50"/>
    </location>
</feature>
<dbReference type="EMBL" id="UYSG01010967">
    <property type="protein sequence ID" value="VDL60020.1"/>
    <property type="molecule type" value="Genomic_DNA"/>
</dbReference>
<feature type="region of interest" description="Disordered" evidence="1">
    <location>
        <begin position="1"/>
        <end position="22"/>
    </location>
</feature>
<sequence>MSLHHGHCRERNTQDAVTPIRASDGDAANIVPSLRSKVADPHKRQPSTPISSLYQSKRIHSHRGQLDLYHQLLDKFLQINPKASGSGHRSGSDIFVKGSLDDSDVLHKIGILGVTVSDICRMWSGFLRLIEDRSFSGRYRLNVAHNPAPQSSPRRDFLTTGYKRSSVDIDDPDLKREMVASKRLRITPTLQHVNKRRNSYSSPEEGEALDDDEYESDDNEEQPDSSENRQSALLPTPDQPDLPPNWKVSVELAEDPILSLECPSLGTTQFLIQQLETFFSSRIRSSSHRGSRRGIQKTLSFSKYSPVQPPVFDRRSRNRLRDADDYGARRTSFGVWSWDYALAEPQHVKI</sequence>